<evidence type="ECO:0000313" key="1">
    <source>
        <dbReference type="EMBL" id="KER27222.1"/>
    </source>
</evidence>
<evidence type="ECO:0000313" key="2">
    <source>
        <dbReference type="Proteomes" id="UP000054324"/>
    </source>
</evidence>
<dbReference type="RefSeq" id="XP_009169021.1">
    <property type="nucleotide sequence ID" value="XM_009170757.1"/>
</dbReference>
<accession>A0A074ZNA7</accession>
<name>A0A074ZNA7_OPIVI</name>
<dbReference type="CTD" id="20319870"/>
<dbReference type="GeneID" id="20319870"/>
<dbReference type="Proteomes" id="UP000054324">
    <property type="component" value="Unassembled WGS sequence"/>
</dbReference>
<sequence>MESWFYESHLNVVLGFTGQELSRALIPKSRNMFRRCFNPHLEQEGYSDEITNDTAWSCVS</sequence>
<dbReference type="EMBL" id="KL596728">
    <property type="protein sequence ID" value="KER27222.1"/>
    <property type="molecule type" value="Genomic_DNA"/>
</dbReference>
<proteinExistence type="predicted"/>
<dbReference type="AlphaFoldDB" id="A0A074ZNA7"/>
<reference evidence="1 2" key="1">
    <citation type="submission" date="2013-11" db="EMBL/GenBank/DDBJ databases">
        <title>Opisthorchis viverrini - life in the bile duct.</title>
        <authorList>
            <person name="Young N.D."/>
            <person name="Nagarajan N."/>
            <person name="Lin S.J."/>
            <person name="Korhonen P.K."/>
            <person name="Jex A.R."/>
            <person name="Hall R.S."/>
            <person name="Safavi-Hemami H."/>
            <person name="Kaewkong W."/>
            <person name="Bertrand D."/>
            <person name="Gao S."/>
            <person name="Seet Q."/>
            <person name="Wongkham S."/>
            <person name="Teh B.T."/>
            <person name="Wongkham C."/>
            <person name="Intapan P.M."/>
            <person name="Maleewong W."/>
            <person name="Yang X."/>
            <person name="Hu M."/>
            <person name="Wang Z."/>
            <person name="Hofmann A."/>
            <person name="Sternberg P.W."/>
            <person name="Tan P."/>
            <person name="Wang J."/>
            <person name="Gasser R.B."/>
        </authorList>
    </citation>
    <scope>NUCLEOTIDE SEQUENCE [LARGE SCALE GENOMIC DNA]</scope>
</reference>
<protein>
    <submittedName>
        <fullName evidence="1">Uncharacterized protein</fullName>
    </submittedName>
</protein>
<organism evidence="1 2">
    <name type="scientific">Opisthorchis viverrini</name>
    <name type="common">Southeast Asian liver fluke</name>
    <dbReference type="NCBI Taxonomy" id="6198"/>
    <lineage>
        <taxon>Eukaryota</taxon>
        <taxon>Metazoa</taxon>
        <taxon>Spiralia</taxon>
        <taxon>Lophotrochozoa</taxon>
        <taxon>Platyhelminthes</taxon>
        <taxon>Trematoda</taxon>
        <taxon>Digenea</taxon>
        <taxon>Opisthorchiida</taxon>
        <taxon>Opisthorchiata</taxon>
        <taxon>Opisthorchiidae</taxon>
        <taxon>Opisthorchis</taxon>
    </lineage>
</organism>
<gene>
    <name evidence="1" type="ORF">T265_05688</name>
</gene>
<keyword evidence="2" id="KW-1185">Reference proteome</keyword>
<dbReference type="KEGG" id="ovi:T265_05688"/>